<keyword evidence="5" id="KW-0256">Endoplasmic reticulum</keyword>
<dbReference type="GO" id="GO:0005509">
    <property type="term" value="F:calcium ion binding"/>
    <property type="evidence" value="ECO:0007669"/>
    <property type="project" value="InterPro"/>
</dbReference>
<dbReference type="Pfam" id="PF13202">
    <property type="entry name" value="EF-hand_5"/>
    <property type="match status" value="1"/>
</dbReference>
<evidence type="ECO:0000256" key="2">
    <source>
        <dbReference type="ARBA" id="ARBA00022723"/>
    </source>
</evidence>
<dbReference type="AlphaFoldDB" id="A0AAN9BAI7"/>
<feature type="domain" description="EF-hand" evidence="13">
    <location>
        <begin position="266"/>
        <end position="301"/>
    </location>
</feature>
<feature type="signal peptide" evidence="12">
    <location>
        <begin position="1"/>
        <end position="19"/>
    </location>
</feature>
<feature type="chain" id="PRO_5043043058" description="Reticulocalbin-3" evidence="12">
    <location>
        <begin position="20"/>
        <end position="315"/>
    </location>
</feature>
<reference evidence="14 15" key="1">
    <citation type="submission" date="2024-02" db="EMBL/GenBank/DDBJ databases">
        <title>Chromosome-scale genome assembly of the rough periwinkle Littorina saxatilis.</title>
        <authorList>
            <person name="De Jode A."/>
            <person name="Faria R."/>
            <person name="Formenti G."/>
            <person name="Sims Y."/>
            <person name="Smith T.P."/>
            <person name="Tracey A."/>
            <person name="Wood J.M.D."/>
            <person name="Zagrodzka Z.B."/>
            <person name="Johannesson K."/>
            <person name="Butlin R.K."/>
            <person name="Leder E.H."/>
        </authorList>
    </citation>
    <scope>NUCLEOTIDE SEQUENCE [LARGE SCALE GENOMIC DNA]</scope>
    <source>
        <strain evidence="14">Snail1</strain>
        <tissue evidence="14">Muscle</tissue>
    </source>
</reference>
<keyword evidence="7" id="KW-0325">Glycoprotein</keyword>
<keyword evidence="2" id="KW-0479">Metal-binding</keyword>
<evidence type="ECO:0000256" key="6">
    <source>
        <dbReference type="ARBA" id="ARBA00022837"/>
    </source>
</evidence>
<comment type="subcellular location">
    <subcellularLocation>
        <location evidence="1">Endoplasmic reticulum lumen</location>
    </subcellularLocation>
</comment>
<feature type="domain" description="EF-hand" evidence="13">
    <location>
        <begin position="160"/>
        <end position="195"/>
    </location>
</feature>
<gene>
    <name evidence="14" type="ORF">V1264_023882</name>
</gene>
<dbReference type="SUPFAM" id="SSF47473">
    <property type="entry name" value="EF-hand"/>
    <property type="match status" value="2"/>
</dbReference>
<evidence type="ECO:0000256" key="1">
    <source>
        <dbReference type="ARBA" id="ARBA00004319"/>
    </source>
</evidence>
<dbReference type="PANTHER" id="PTHR10827">
    <property type="entry name" value="RETICULOCALBIN"/>
    <property type="match status" value="1"/>
</dbReference>
<evidence type="ECO:0000313" key="15">
    <source>
        <dbReference type="Proteomes" id="UP001374579"/>
    </source>
</evidence>
<dbReference type="SMART" id="SM00054">
    <property type="entry name" value="EFh"/>
    <property type="match status" value="5"/>
</dbReference>
<evidence type="ECO:0000256" key="7">
    <source>
        <dbReference type="ARBA" id="ARBA00023180"/>
    </source>
</evidence>
<sequence>MNPIQILGAVLVLLGLVLSDEHTKHGPRVPHQSDDGEHNAAFDHEAVLGSEDLEEEFAGLPPEEAKERLQTLAEEHDIDKDGQISKDEMYKWITSSFLNLDQQESNEKFEEEDEDRDGKVSWEEYLKKVYGYNPQDVEELRKTASEDKNEEARETESTLKMVDDDHRMFKAADEDKDGSLNPDEYMAFFYPHNYDHMHQFEIDRYLEQNDGDGDRKITLAEFTPEGASQESKITSKENFADLDKDKDGILKEEELKEWVAPATDELAEDEANHLIEMADTNGDGLLSMEEIVQKTDQFVGSSATDYGNFLRHEEL</sequence>
<evidence type="ECO:0000256" key="3">
    <source>
        <dbReference type="ARBA" id="ARBA00022729"/>
    </source>
</evidence>
<dbReference type="GO" id="GO:0015031">
    <property type="term" value="P:protein transport"/>
    <property type="evidence" value="ECO:0007669"/>
    <property type="project" value="UniProtKB-ARBA"/>
</dbReference>
<feature type="domain" description="EF-hand" evidence="13">
    <location>
        <begin position="64"/>
        <end position="99"/>
    </location>
</feature>
<keyword evidence="3 12" id="KW-0732">Signal</keyword>
<dbReference type="GO" id="GO:0005788">
    <property type="term" value="C:endoplasmic reticulum lumen"/>
    <property type="evidence" value="ECO:0007669"/>
    <property type="project" value="UniProtKB-SubCell"/>
</dbReference>
<dbReference type="PROSITE" id="PS00018">
    <property type="entry name" value="EF_HAND_1"/>
    <property type="match status" value="4"/>
</dbReference>
<evidence type="ECO:0000256" key="11">
    <source>
        <dbReference type="ARBA" id="ARBA00072696"/>
    </source>
</evidence>
<comment type="subunit">
    <text evidence="10">Interacts with PCSK6 (immature form including the propeptide); probably involved in the maturation and the secretion of PCSK6.</text>
</comment>
<proteinExistence type="predicted"/>
<keyword evidence="8" id="KW-0143">Chaperone</keyword>
<feature type="domain" description="EF-hand" evidence="13">
    <location>
        <begin position="100"/>
        <end position="135"/>
    </location>
</feature>
<dbReference type="EMBL" id="JBAMIC010000011">
    <property type="protein sequence ID" value="KAK7101034.1"/>
    <property type="molecule type" value="Genomic_DNA"/>
</dbReference>
<comment type="function">
    <text evidence="9">Probable molecular chaperone assisting protein biosynthesis and transport in the endoplasmic reticulum. Required for the proper biosynthesis and transport of pulmonary surfactant-associated protein A/SP-A, pulmonary surfactant-associated protein D/SP-D and the lipid transporter ABCA3. By regulating both the proper expression and the degradation through the endoplasmic reticulum-associated protein degradation pathway of these proteins plays a crucial role in pulmonary surfactant homeostasis. Has an anti-fibrotic activity by negatively regulating the secretion of type I and type III collagens. This calcium-binding protein also transiently associates with immature PCSK6 and regulates its secretion.</text>
</comment>
<dbReference type="InterPro" id="IPR002048">
    <property type="entry name" value="EF_hand_dom"/>
</dbReference>
<evidence type="ECO:0000256" key="12">
    <source>
        <dbReference type="SAM" id="SignalP"/>
    </source>
</evidence>
<organism evidence="14 15">
    <name type="scientific">Littorina saxatilis</name>
    <dbReference type="NCBI Taxonomy" id="31220"/>
    <lineage>
        <taxon>Eukaryota</taxon>
        <taxon>Metazoa</taxon>
        <taxon>Spiralia</taxon>
        <taxon>Lophotrochozoa</taxon>
        <taxon>Mollusca</taxon>
        <taxon>Gastropoda</taxon>
        <taxon>Caenogastropoda</taxon>
        <taxon>Littorinimorpha</taxon>
        <taxon>Littorinoidea</taxon>
        <taxon>Littorinidae</taxon>
        <taxon>Littorina</taxon>
    </lineage>
</organism>
<dbReference type="Proteomes" id="UP001374579">
    <property type="component" value="Unassembled WGS sequence"/>
</dbReference>
<comment type="caution">
    <text evidence="14">The sequence shown here is derived from an EMBL/GenBank/DDBJ whole genome shotgun (WGS) entry which is preliminary data.</text>
</comment>
<keyword evidence="15" id="KW-1185">Reference proteome</keyword>
<dbReference type="Gene3D" id="1.10.238.10">
    <property type="entry name" value="EF-hand"/>
    <property type="match status" value="3"/>
</dbReference>
<evidence type="ECO:0000259" key="13">
    <source>
        <dbReference type="PROSITE" id="PS50222"/>
    </source>
</evidence>
<dbReference type="PROSITE" id="PS50222">
    <property type="entry name" value="EF_HAND_2"/>
    <property type="match status" value="5"/>
</dbReference>
<evidence type="ECO:0000256" key="5">
    <source>
        <dbReference type="ARBA" id="ARBA00022824"/>
    </source>
</evidence>
<dbReference type="PANTHER" id="PTHR10827:SF95">
    <property type="entry name" value="LD34388P"/>
    <property type="match status" value="1"/>
</dbReference>
<dbReference type="InterPro" id="IPR018247">
    <property type="entry name" value="EF_Hand_1_Ca_BS"/>
</dbReference>
<dbReference type="Pfam" id="PF13499">
    <property type="entry name" value="EF-hand_7"/>
    <property type="match status" value="2"/>
</dbReference>
<dbReference type="FunFam" id="1.10.238.10:FF:000104">
    <property type="entry name" value="calumenin isoform X1"/>
    <property type="match status" value="1"/>
</dbReference>
<keyword evidence="6" id="KW-0106">Calcium</keyword>
<evidence type="ECO:0000256" key="9">
    <source>
        <dbReference type="ARBA" id="ARBA00056975"/>
    </source>
</evidence>
<evidence type="ECO:0000256" key="8">
    <source>
        <dbReference type="ARBA" id="ARBA00023186"/>
    </source>
</evidence>
<evidence type="ECO:0000256" key="4">
    <source>
        <dbReference type="ARBA" id="ARBA00022737"/>
    </source>
</evidence>
<evidence type="ECO:0000256" key="10">
    <source>
        <dbReference type="ARBA" id="ARBA00063143"/>
    </source>
</evidence>
<accession>A0AAN9BAI7</accession>
<feature type="domain" description="EF-hand" evidence="13">
    <location>
        <begin position="230"/>
        <end position="265"/>
    </location>
</feature>
<keyword evidence="4" id="KW-0677">Repeat</keyword>
<dbReference type="InterPro" id="IPR011992">
    <property type="entry name" value="EF-hand-dom_pair"/>
</dbReference>
<protein>
    <recommendedName>
        <fullName evidence="11">Reticulocalbin-3</fullName>
    </recommendedName>
</protein>
<name>A0AAN9BAI7_9CAEN</name>
<evidence type="ECO:0000313" key="14">
    <source>
        <dbReference type="EMBL" id="KAK7101034.1"/>
    </source>
</evidence>